<accession>A0ABY7K102</accession>
<gene>
    <name evidence="2" type="ORF">M6B22_07105</name>
</gene>
<evidence type="ECO:0000313" key="3">
    <source>
        <dbReference type="Proteomes" id="UP001164693"/>
    </source>
</evidence>
<feature type="region of interest" description="Disordered" evidence="1">
    <location>
        <begin position="1"/>
        <end position="21"/>
    </location>
</feature>
<keyword evidence="3" id="KW-1185">Reference proteome</keyword>
<evidence type="ECO:0000256" key="1">
    <source>
        <dbReference type="SAM" id="MobiDB-lite"/>
    </source>
</evidence>
<dbReference type="RefSeq" id="WP_269445063.1">
    <property type="nucleotide sequence ID" value="NZ_CP097463.1"/>
</dbReference>
<evidence type="ECO:0000313" key="2">
    <source>
        <dbReference type="EMBL" id="WAX58525.1"/>
    </source>
</evidence>
<proteinExistence type="predicted"/>
<dbReference type="EMBL" id="CP097463">
    <property type="protein sequence ID" value="WAX58525.1"/>
    <property type="molecule type" value="Genomic_DNA"/>
</dbReference>
<protein>
    <submittedName>
        <fullName evidence="2">Uncharacterized protein</fullName>
    </submittedName>
</protein>
<dbReference type="Proteomes" id="UP001164693">
    <property type="component" value="Chromosome"/>
</dbReference>
<name>A0ABY7K102_9ACTN</name>
<reference evidence="2" key="1">
    <citation type="submission" date="2022-05" db="EMBL/GenBank/DDBJ databases">
        <title>Jatrophihabitans sp. SB3-54 whole genome sequence.</title>
        <authorList>
            <person name="Suh M.K."/>
            <person name="Eom M.K."/>
            <person name="Kim J.S."/>
            <person name="Kim H.S."/>
            <person name="Do H.E."/>
            <person name="Shin Y.K."/>
            <person name="Lee J.-S."/>
        </authorList>
    </citation>
    <scope>NUCLEOTIDE SEQUENCE</scope>
    <source>
        <strain evidence="2">SB3-54</strain>
    </source>
</reference>
<feature type="region of interest" description="Disordered" evidence="1">
    <location>
        <begin position="91"/>
        <end position="119"/>
    </location>
</feature>
<sequence>MTSTTNAQEVGRLKRAREEAQAKFKRQAKLLEQLEATAAERQRVNEKWSAQLAALAELTGGAAAAADLSGVTKGEIEAAVKGVNRGAVDAALEAAKPPPPRRRGKAAAGARPEPAAGTG</sequence>
<organism evidence="2 3">
    <name type="scientific">Jatrophihabitans cynanchi</name>
    <dbReference type="NCBI Taxonomy" id="2944128"/>
    <lineage>
        <taxon>Bacteria</taxon>
        <taxon>Bacillati</taxon>
        <taxon>Actinomycetota</taxon>
        <taxon>Actinomycetes</taxon>
        <taxon>Jatrophihabitantales</taxon>
        <taxon>Jatrophihabitantaceae</taxon>
        <taxon>Jatrophihabitans</taxon>
    </lineage>
</organism>
<feature type="compositionally biased region" description="Low complexity" evidence="1">
    <location>
        <begin position="106"/>
        <end position="119"/>
    </location>
</feature>